<gene>
    <name evidence="2" type="ORF">METZ01_LOCUS305961</name>
</gene>
<accession>A0A382MZ24</accession>
<sequence>MTSPSSKHKPYTTGARPSTTAAKANVHMSGGGWVRTITATDYA</sequence>
<organism evidence="2">
    <name type="scientific">marine metagenome</name>
    <dbReference type="NCBI Taxonomy" id="408172"/>
    <lineage>
        <taxon>unclassified sequences</taxon>
        <taxon>metagenomes</taxon>
        <taxon>ecological metagenomes</taxon>
    </lineage>
</organism>
<evidence type="ECO:0000256" key="1">
    <source>
        <dbReference type="SAM" id="MobiDB-lite"/>
    </source>
</evidence>
<name>A0A382MZ24_9ZZZZ</name>
<evidence type="ECO:0000313" key="2">
    <source>
        <dbReference type="EMBL" id="SVC53107.1"/>
    </source>
</evidence>
<reference evidence="2" key="1">
    <citation type="submission" date="2018-05" db="EMBL/GenBank/DDBJ databases">
        <authorList>
            <person name="Lanie J.A."/>
            <person name="Ng W.-L."/>
            <person name="Kazmierczak K.M."/>
            <person name="Andrzejewski T.M."/>
            <person name="Davidsen T.M."/>
            <person name="Wayne K.J."/>
            <person name="Tettelin H."/>
            <person name="Glass J.I."/>
            <person name="Rusch D."/>
            <person name="Podicherti R."/>
            <person name="Tsui H.-C.T."/>
            <person name="Winkler M.E."/>
        </authorList>
    </citation>
    <scope>NUCLEOTIDE SEQUENCE</scope>
</reference>
<dbReference type="AlphaFoldDB" id="A0A382MZ24"/>
<feature type="region of interest" description="Disordered" evidence="1">
    <location>
        <begin position="1"/>
        <end position="26"/>
    </location>
</feature>
<feature type="non-terminal residue" evidence="2">
    <location>
        <position position="43"/>
    </location>
</feature>
<feature type="compositionally biased region" description="Basic residues" evidence="1">
    <location>
        <begin position="1"/>
        <end position="10"/>
    </location>
</feature>
<protein>
    <submittedName>
        <fullName evidence="2">Uncharacterized protein</fullName>
    </submittedName>
</protein>
<dbReference type="EMBL" id="UINC01096321">
    <property type="protein sequence ID" value="SVC53107.1"/>
    <property type="molecule type" value="Genomic_DNA"/>
</dbReference>
<proteinExistence type="predicted"/>